<feature type="transmembrane region" description="Helical" evidence="6">
    <location>
        <begin position="284"/>
        <end position="306"/>
    </location>
</feature>
<comment type="caution">
    <text evidence="7">The sequence shown here is derived from an EMBL/GenBank/DDBJ whole genome shotgun (WGS) entry which is preliminary data.</text>
</comment>
<reference evidence="7 8" key="1">
    <citation type="submission" date="2024-06" db="EMBL/GenBank/DDBJ databases">
        <authorList>
            <person name="Kraege A."/>
            <person name="Thomma B."/>
        </authorList>
    </citation>
    <scope>NUCLEOTIDE SEQUENCE [LARGE SCALE GENOMIC DNA]</scope>
</reference>
<feature type="transmembrane region" description="Helical" evidence="6">
    <location>
        <begin position="113"/>
        <end position="129"/>
    </location>
</feature>
<accession>A0ABP1G4X7</accession>
<dbReference type="SMART" id="SM01417">
    <property type="entry name" value="Solute_trans_a"/>
    <property type="match status" value="1"/>
</dbReference>
<feature type="transmembrane region" description="Helical" evidence="6">
    <location>
        <begin position="173"/>
        <end position="194"/>
    </location>
</feature>
<feature type="transmembrane region" description="Helical" evidence="6">
    <location>
        <begin position="12"/>
        <end position="30"/>
    </location>
</feature>
<dbReference type="Pfam" id="PF03619">
    <property type="entry name" value="Solute_trans_a"/>
    <property type="match status" value="1"/>
</dbReference>
<feature type="region of interest" description="Disordered" evidence="5">
    <location>
        <begin position="385"/>
        <end position="432"/>
    </location>
</feature>
<feature type="transmembrane region" description="Helical" evidence="6">
    <location>
        <begin position="206"/>
        <end position="229"/>
    </location>
</feature>
<dbReference type="PANTHER" id="PTHR23423">
    <property type="entry name" value="ORGANIC SOLUTE TRANSPORTER-RELATED"/>
    <property type="match status" value="1"/>
</dbReference>
<feature type="region of interest" description="Disordered" evidence="5">
    <location>
        <begin position="360"/>
        <end position="379"/>
    </location>
</feature>
<sequence length="432" mass="49597">MFGRWPLRRWFRLLWCLLALACLAILPYIIIEFKKAQFSIHYQAWVIAGIFVLLAVPVSIYEVAMQLEYFSRPKLQIRVIRILWMVPIYALDAWLALRFESAQIYLDTIRECYEAFVIYSFFMYLLAYLEDEYGDISVYLSTKEEVPHMWGVQWLLKPWRMGDDFMWQSKKGVLGYVILRPLMTAVGFVASLIGVYGDGELRFDRVYLYTTIVSNISQAWALYCLVLFYQGTKYELAPIRPVSKFLCVKAVVFLTYWQGVAIAILSWSGVLQTGEWTTYDADDIAAGLQEFLICVEMFFAALAHAFSFPPRDYMDPAGTVPKGFKRNIRIMFDVTDVVDDVQGVVDDTVLQTNKRISKAGQTVWTHTKRQTDRALGPPKALLKRLHRGSQEMADDSDEDVEGRSLPDYRPPSSDDVSALEKSGKPQGDNGVR</sequence>
<dbReference type="EMBL" id="CAXHTA020000017">
    <property type="protein sequence ID" value="CAL5227331.1"/>
    <property type="molecule type" value="Genomic_DNA"/>
</dbReference>
<keyword evidence="8" id="KW-1185">Reference proteome</keyword>
<organism evidence="7 8">
    <name type="scientific">Coccomyxa viridis</name>
    <dbReference type="NCBI Taxonomy" id="1274662"/>
    <lineage>
        <taxon>Eukaryota</taxon>
        <taxon>Viridiplantae</taxon>
        <taxon>Chlorophyta</taxon>
        <taxon>core chlorophytes</taxon>
        <taxon>Trebouxiophyceae</taxon>
        <taxon>Trebouxiophyceae incertae sedis</taxon>
        <taxon>Coccomyxaceae</taxon>
        <taxon>Coccomyxa</taxon>
    </lineage>
</organism>
<gene>
    <name evidence="7" type="primary">g10272</name>
    <name evidence="7" type="ORF">VP750_LOCUS9237</name>
</gene>
<evidence type="ECO:0000256" key="3">
    <source>
        <dbReference type="ARBA" id="ARBA00022989"/>
    </source>
</evidence>
<protein>
    <submittedName>
        <fullName evidence="7">G10272 protein</fullName>
    </submittedName>
</protein>
<feature type="transmembrane region" description="Helical" evidence="6">
    <location>
        <begin position="42"/>
        <end position="61"/>
    </location>
</feature>
<keyword evidence="2 6" id="KW-0812">Transmembrane</keyword>
<keyword evidence="3 6" id="KW-1133">Transmembrane helix</keyword>
<proteinExistence type="predicted"/>
<evidence type="ECO:0000256" key="6">
    <source>
        <dbReference type="SAM" id="Phobius"/>
    </source>
</evidence>
<evidence type="ECO:0000256" key="5">
    <source>
        <dbReference type="SAM" id="MobiDB-lite"/>
    </source>
</evidence>
<evidence type="ECO:0000313" key="7">
    <source>
        <dbReference type="EMBL" id="CAL5227331.1"/>
    </source>
</evidence>
<keyword evidence="4 6" id="KW-0472">Membrane</keyword>
<name>A0ABP1G4X7_9CHLO</name>
<evidence type="ECO:0000313" key="8">
    <source>
        <dbReference type="Proteomes" id="UP001497392"/>
    </source>
</evidence>
<dbReference type="InterPro" id="IPR005178">
    <property type="entry name" value="Ostalpha/TMEM184C"/>
</dbReference>
<feature type="transmembrane region" description="Helical" evidence="6">
    <location>
        <begin position="82"/>
        <end position="101"/>
    </location>
</feature>
<evidence type="ECO:0000256" key="1">
    <source>
        <dbReference type="ARBA" id="ARBA00004141"/>
    </source>
</evidence>
<comment type="subcellular location">
    <subcellularLocation>
        <location evidence="1">Membrane</location>
        <topology evidence="1">Multi-pass membrane protein</topology>
    </subcellularLocation>
</comment>
<feature type="transmembrane region" description="Helical" evidence="6">
    <location>
        <begin position="250"/>
        <end position="272"/>
    </location>
</feature>
<evidence type="ECO:0000256" key="2">
    <source>
        <dbReference type="ARBA" id="ARBA00022692"/>
    </source>
</evidence>
<evidence type="ECO:0000256" key="4">
    <source>
        <dbReference type="ARBA" id="ARBA00023136"/>
    </source>
</evidence>
<dbReference type="Proteomes" id="UP001497392">
    <property type="component" value="Unassembled WGS sequence"/>
</dbReference>